<dbReference type="InterPro" id="IPR036259">
    <property type="entry name" value="MFS_trans_sf"/>
</dbReference>
<dbReference type="AlphaFoldDB" id="A0A100IS46"/>
<evidence type="ECO:0000256" key="7">
    <source>
        <dbReference type="SAM" id="Phobius"/>
    </source>
</evidence>
<keyword evidence="6 7" id="KW-0472">Membrane</keyword>
<feature type="transmembrane region" description="Helical" evidence="7">
    <location>
        <begin position="778"/>
        <end position="806"/>
    </location>
</feature>
<protein>
    <submittedName>
        <fullName evidence="9">Hexose carrier protein</fullName>
    </submittedName>
</protein>
<reference evidence="10" key="1">
    <citation type="journal article" date="2016" name="Genome Announc.">
        <title>Draft genome sequence of Aspergillus niger strain An76.</title>
        <authorList>
            <person name="Gong W."/>
            <person name="Cheng Z."/>
            <person name="Zhang H."/>
            <person name="Liu L."/>
            <person name="Gao P."/>
            <person name="Wang L."/>
        </authorList>
    </citation>
    <scope>NUCLEOTIDE SEQUENCE [LARGE SCALE GENOMIC DNA]</scope>
    <source>
        <strain evidence="10">An76</strain>
    </source>
</reference>
<dbReference type="GO" id="GO:0005351">
    <property type="term" value="F:carbohydrate:proton symporter activity"/>
    <property type="evidence" value="ECO:0007669"/>
    <property type="project" value="TreeGrafter"/>
</dbReference>
<dbReference type="VEuPathDB" id="FungiDB:ATCC64974_111440"/>
<evidence type="ECO:0000256" key="4">
    <source>
        <dbReference type="ARBA" id="ARBA00022692"/>
    </source>
</evidence>
<evidence type="ECO:0000256" key="2">
    <source>
        <dbReference type="ARBA" id="ARBA00010992"/>
    </source>
</evidence>
<dbReference type="VEuPathDB" id="FungiDB:ASPNIDRAFT2_188035"/>
<dbReference type="VEuPathDB" id="FungiDB:An18g00440"/>
<dbReference type="PRINTS" id="PR00171">
    <property type="entry name" value="SUGRTRNSPORT"/>
</dbReference>
<feature type="domain" description="Major facilitator superfamily (MFS) profile" evidence="8">
    <location>
        <begin position="22"/>
        <end position="463"/>
    </location>
</feature>
<name>A0A100IS46_ASPNG</name>
<dbReference type="EMBL" id="BCMY01000020">
    <property type="protein sequence ID" value="GAQ46321.1"/>
    <property type="molecule type" value="Genomic_DNA"/>
</dbReference>
<dbReference type="InterPro" id="IPR049326">
    <property type="entry name" value="Rhodopsin_dom_fungi"/>
</dbReference>
<feature type="transmembrane region" description="Helical" evidence="7">
    <location>
        <begin position="708"/>
        <end position="728"/>
    </location>
</feature>
<dbReference type="Pfam" id="PF20684">
    <property type="entry name" value="Fung_rhodopsin"/>
    <property type="match status" value="1"/>
</dbReference>
<feature type="transmembrane region" description="Helical" evidence="7">
    <location>
        <begin position="740"/>
        <end position="758"/>
    </location>
</feature>
<feature type="transmembrane region" description="Helical" evidence="7">
    <location>
        <begin position="315"/>
        <end position="335"/>
    </location>
</feature>
<dbReference type="VEuPathDB" id="FungiDB:An18g00430"/>
<feature type="transmembrane region" description="Helical" evidence="7">
    <location>
        <begin position="291"/>
        <end position="309"/>
    </location>
</feature>
<evidence type="ECO:0000256" key="6">
    <source>
        <dbReference type="ARBA" id="ARBA00023136"/>
    </source>
</evidence>
<dbReference type="Gene3D" id="1.20.1250.20">
    <property type="entry name" value="MFS general substrate transporter like domains"/>
    <property type="match status" value="1"/>
</dbReference>
<dbReference type="InterPro" id="IPR020846">
    <property type="entry name" value="MFS_dom"/>
</dbReference>
<dbReference type="PROSITE" id="PS51257">
    <property type="entry name" value="PROKAR_LIPOPROTEIN"/>
    <property type="match status" value="1"/>
</dbReference>
<feature type="transmembrane region" description="Helical" evidence="7">
    <location>
        <begin position="542"/>
        <end position="565"/>
    </location>
</feature>
<keyword evidence="3" id="KW-0813">Transport</keyword>
<keyword evidence="4 7" id="KW-0812">Transmembrane</keyword>
<dbReference type="PANTHER" id="PTHR48022">
    <property type="entry name" value="PLASTIDIC GLUCOSE TRANSPORTER 4"/>
    <property type="match status" value="1"/>
</dbReference>
<feature type="transmembrane region" description="Helical" evidence="7">
    <location>
        <begin position="577"/>
        <end position="598"/>
    </location>
</feature>
<evidence type="ECO:0000256" key="1">
    <source>
        <dbReference type="ARBA" id="ARBA00004141"/>
    </source>
</evidence>
<feature type="transmembrane region" description="Helical" evidence="7">
    <location>
        <begin position="151"/>
        <end position="170"/>
    </location>
</feature>
<dbReference type="VEuPathDB" id="FungiDB:M747DRAFT_362831"/>
<dbReference type="VEuPathDB" id="FungiDB:M747DRAFT_362832"/>
<proteinExistence type="inferred from homology"/>
<evidence type="ECO:0000256" key="5">
    <source>
        <dbReference type="ARBA" id="ARBA00022989"/>
    </source>
</evidence>
<feature type="transmembrane region" description="Helical" evidence="7">
    <location>
        <begin position="64"/>
        <end position="83"/>
    </location>
</feature>
<dbReference type="Proteomes" id="UP000068243">
    <property type="component" value="Unassembled WGS sequence"/>
</dbReference>
<evidence type="ECO:0000256" key="3">
    <source>
        <dbReference type="ARBA" id="ARBA00022448"/>
    </source>
</evidence>
<accession>A0A100IS46</accession>
<comment type="subcellular location">
    <subcellularLocation>
        <location evidence="1">Membrane</location>
        <topology evidence="1">Multi-pass membrane protein</topology>
    </subcellularLocation>
</comment>
<keyword evidence="5 7" id="KW-1133">Transmembrane helix</keyword>
<dbReference type="PANTHER" id="PTHR48022:SF26">
    <property type="entry name" value="MAJOR FACILITATOR SUPERFAMILY (MFS) PROFILE DOMAIN-CONTAINING PROTEIN-RELATED"/>
    <property type="match status" value="1"/>
</dbReference>
<dbReference type="Pfam" id="PF00083">
    <property type="entry name" value="Sugar_tr"/>
    <property type="match status" value="1"/>
</dbReference>
<dbReference type="VEuPathDB" id="FungiDB:ATCC64974_111430"/>
<dbReference type="InterPro" id="IPR005828">
    <property type="entry name" value="MFS_sugar_transport-like"/>
</dbReference>
<dbReference type="InterPro" id="IPR003663">
    <property type="entry name" value="Sugar/inositol_transpt"/>
</dbReference>
<dbReference type="PROSITE" id="PS00216">
    <property type="entry name" value="SUGAR_TRANSPORT_1"/>
    <property type="match status" value="2"/>
</dbReference>
<dbReference type="NCBIfam" id="TIGR00879">
    <property type="entry name" value="SP"/>
    <property type="match status" value="1"/>
</dbReference>
<sequence>MTDSIARKPYFGLVGGWLTFWITVACATDMTLFGYDQGVFSGVVVTQNFLEVHDLVGPSKTSTLSTVTAIYDVGCFLGALCAFAISEQLGRKKSILIGTAIMAVGTILQASSYHLAQMFVGRIILGIGNGINTSTAPIWQTETAQVSWRGRLVILEMALNVGGFMLVNWINYGLSFHGGALAWRLPIALQFFFIFVLAATVPWLPESPRWLLCHGRTDEALHVISSIEDKPKDDPYVATQHREIVYSIQYERENAVPWRDLLTGRSTNDTKTLRRLLLGAGSQALQQFQGINIMSYYLPLVLINSVGLSNSMSRLLSACNATVYFVFASVAVTMVERFGRRGLMLLSTFGQFVCFLVITILLRFAEIDTRYATASVAFFFLYYIAFGIGMLGVPWLYPTEINSLPMRTKGAAVSTATNWITNFAIVEITPIGIQQIGWRFWIVWTVTNAASLPIFYFFYPETANRTLEDLDDYYRSNPPLLVTRDPDAVSTQRPWRYRQREEAEYERQKNAQAGLDASKDSSAASVSHVEMSESLPLVGRSLAIFVVATVMMGIGTVAVALRTFVRVHLVRAFGWDDALMIVALVLFIFLNVCCMIGAKTGVGHKMLDFTSVQTIEKAMLWWWLGQMLYLWASAVAKVSIALALLRLTVRQAHRIILWTIIGVVTAIGLMFWLVLLFDCHPVSYFWLRLEPTHSGTCLSIGTLLAIAYLYSAITIFCDLTLGILPVFLIWRLQMNGRTKVALGVILSLGAIASVAVIIRLPFLHHYGDTDFLYSTYQIAIWSIIETGLGITAGSLVTLRALCRWFLESTSSQGRRVPGKQASDGPYALSSWTGEASKKSMRDPRYWRPDLVPGQMDHLTVTTVSSPMAGSPRSDANSSQEILNPEGEAWYHGNQVSIHQTFKLSAGE</sequence>
<dbReference type="InterPro" id="IPR005829">
    <property type="entry name" value="Sugar_transporter_CS"/>
</dbReference>
<comment type="caution">
    <text evidence="9">The sequence shown here is derived from an EMBL/GenBank/DDBJ whole genome shotgun (WGS) entry which is preliminary data.</text>
</comment>
<dbReference type="VEuPathDB" id="FungiDB:ASPNIDRAFT2_1154748"/>
<dbReference type="GO" id="GO:0016020">
    <property type="term" value="C:membrane"/>
    <property type="evidence" value="ECO:0007669"/>
    <property type="project" value="UniProtKB-SubCell"/>
</dbReference>
<dbReference type="SUPFAM" id="SSF103473">
    <property type="entry name" value="MFS general substrate transporter"/>
    <property type="match status" value="1"/>
</dbReference>
<feature type="transmembrane region" description="Helical" evidence="7">
    <location>
        <begin position="655"/>
        <end position="677"/>
    </location>
</feature>
<evidence type="ECO:0000313" key="10">
    <source>
        <dbReference type="Proteomes" id="UP000068243"/>
    </source>
</evidence>
<dbReference type="PaxDb" id="5061-CADANGAP00013431"/>
<dbReference type="FunFam" id="1.20.1250.20:FF:000061">
    <property type="entry name" value="MFS sugar transporter"/>
    <property type="match status" value="1"/>
</dbReference>
<feature type="transmembrane region" description="Helical" evidence="7">
    <location>
        <begin position="342"/>
        <end position="365"/>
    </location>
</feature>
<organism evidence="9 10">
    <name type="scientific">Aspergillus niger</name>
    <dbReference type="NCBI Taxonomy" id="5061"/>
    <lineage>
        <taxon>Eukaryota</taxon>
        <taxon>Fungi</taxon>
        <taxon>Dikarya</taxon>
        <taxon>Ascomycota</taxon>
        <taxon>Pezizomycotina</taxon>
        <taxon>Eurotiomycetes</taxon>
        <taxon>Eurotiomycetidae</taxon>
        <taxon>Eurotiales</taxon>
        <taxon>Aspergillaceae</taxon>
        <taxon>Aspergillus</taxon>
        <taxon>Aspergillus subgen. Circumdati</taxon>
    </lineage>
</organism>
<feature type="transmembrane region" description="Helical" evidence="7">
    <location>
        <begin position="628"/>
        <end position="648"/>
    </location>
</feature>
<gene>
    <name evidence="9" type="ORF">ABL_08982</name>
</gene>
<feature type="transmembrane region" description="Helical" evidence="7">
    <location>
        <begin position="95"/>
        <end position="113"/>
    </location>
</feature>
<comment type="similarity">
    <text evidence="2">Belongs to the major facilitator superfamily. Sugar transporter (TC 2.A.1.1) family.</text>
</comment>
<feature type="transmembrane region" description="Helical" evidence="7">
    <location>
        <begin position="182"/>
        <end position="204"/>
    </location>
</feature>
<feature type="transmembrane region" description="Helical" evidence="7">
    <location>
        <begin position="371"/>
        <end position="397"/>
    </location>
</feature>
<dbReference type="PROSITE" id="PS50850">
    <property type="entry name" value="MFS"/>
    <property type="match status" value="1"/>
</dbReference>
<evidence type="ECO:0000313" key="9">
    <source>
        <dbReference type="EMBL" id="GAQ46321.1"/>
    </source>
</evidence>
<dbReference type="OrthoDB" id="6339427at2759"/>
<dbReference type="InterPro" id="IPR050360">
    <property type="entry name" value="MFS_Sugar_Transporters"/>
</dbReference>
<evidence type="ECO:0000259" key="8">
    <source>
        <dbReference type="PROSITE" id="PS50850"/>
    </source>
</evidence>
<feature type="transmembrane region" description="Helical" evidence="7">
    <location>
        <begin position="440"/>
        <end position="459"/>
    </location>
</feature>